<dbReference type="PIRSF" id="PIRSF000934">
    <property type="entry name" value="Tyr-Ptase_nr14"/>
    <property type="match status" value="1"/>
</dbReference>
<feature type="domain" description="Tyrosine-protein phosphatase" evidence="9">
    <location>
        <begin position="695"/>
        <end position="966"/>
    </location>
</feature>
<organism evidence="12 13">
    <name type="scientific">Eurypyga helias</name>
    <name type="common">Sunbittern</name>
    <name type="synonym">Ardea helias</name>
    <dbReference type="NCBI Taxonomy" id="54383"/>
    <lineage>
        <taxon>Eukaryota</taxon>
        <taxon>Metazoa</taxon>
        <taxon>Chordata</taxon>
        <taxon>Craniata</taxon>
        <taxon>Vertebrata</taxon>
        <taxon>Euteleostomi</taxon>
        <taxon>Archelosauria</taxon>
        <taxon>Archosauria</taxon>
        <taxon>Dinosauria</taxon>
        <taxon>Saurischia</taxon>
        <taxon>Theropoda</taxon>
        <taxon>Coelurosauria</taxon>
        <taxon>Aves</taxon>
        <taxon>Neognathae</taxon>
        <taxon>Neoaves</taxon>
        <taxon>Phaethontimorphae</taxon>
        <taxon>Eurypygiformes</taxon>
        <taxon>Eurypygidae</taxon>
        <taxon>Eurypyga</taxon>
    </lineage>
</organism>
<dbReference type="AlphaFoldDB" id="A0A093KPW0"/>
<evidence type="ECO:0000256" key="2">
    <source>
        <dbReference type="ARBA" id="ARBA00009649"/>
    </source>
</evidence>
<gene>
    <name evidence="12" type="ORF">N326_07857</name>
</gene>
<evidence type="ECO:0000256" key="8">
    <source>
        <dbReference type="SAM" id="MobiDB-lite"/>
    </source>
</evidence>
<evidence type="ECO:0000256" key="1">
    <source>
        <dbReference type="ARBA" id="ARBA00004245"/>
    </source>
</evidence>
<feature type="region of interest" description="Disordered" evidence="8">
    <location>
        <begin position="91"/>
        <end position="112"/>
    </location>
</feature>
<evidence type="ECO:0000256" key="4">
    <source>
        <dbReference type="ARBA" id="ARBA00022490"/>
    </source>
</evidence>
<dbReference type="GO" id="GO:0005737">
    <property type="term" value="C:cytoplasm"/>
    <property type="evidence" value="ECO:0007669"/>
    <property type="project" value="TreeGrafter"/>
</dbReference>
<keyword evidence="13" id="KW-1185">Reference proteome</keyword>
<evidence type="ECO:0000313" key="12">
    <source>
        <dbReference type="EMBL" id="KFV99605.1"/>
    </source>
</evidence>
<evidence type="ECO:0000259" key="9">
    <source>
        <dbReference type="PROSITE" id="PS50055"/>
    </source>
</evidence>
<comment type="similarity">
    <text evidence="2">Belongs to the protein-tyrosine phosphatase family. Non-receptor class subfamily.</text>
</comment>
<evidence type="ECO:0000259" key="11">
    <source>
        <dbReference type="PROSITE" id="PS50057"/>
    </source>
</evidence>
<dbReference type="Gene3D" id="2.30.29.30">
    <property type="entry name" value="Pleckstrin-homology domain (PH domain)/Phosphotyrosine-binding domain (PTB)"/>
    <property type="match status" value="1"/>
</dbReference>
<dbReference type="InterPro" id="IPR003595">
    <property type="entry name" value="Tyr_Pase_cat"/>
</dbReference>
<dbReference type="GO" id="GO:0004725">
    <property type="term" value="F:protein tyrosine phosphatase activity"/>
    <property type="evidence" value="ECO:0007669"/>
    <property type="project" value="UniProtKB-EC"/>
</dbReference>
<dbReference type="PRINTS" id="PR00700">
    <property type="entry name" value="PRTYPHPHTASE"/>
</dbReference>
<dbReference type="PROSITE" id="PS50056">
    <property type="entry name" value="TYR_PHOSPHATASE_2"/>
    <property type="match status" value="1"/>
</dbReference>
<dbReference type="EMBL" id="KK558316">
    <property type="protein sequence ID" value="KFV99605.1"/>
    <property type="molecule type" value="Genomic_DNA"/>
</dbReference>
<dbReference type="Gene3D" id="3.90.190.10">
    <property type="entry name" value="Protein tyrosine phosphatase superfamily"/>
    <property type="match status" value="1"/>
</dbReference>
<dbReference type="PANTHER" id="PTHR45706:SF6">
    <property type="entry name" value="TYROSINE-PROTEIN PHOSPHATASE NON-RECEPTOR TYPE 14"/>
    <property type="match status" value="1"/>
</dbReference>
<dbReference type="FunFam" id="2.30.29.30:FF:000149">
    <property type="entry name" value="Tyrosine-protein phosphatase non-receptor type"/>
    <property type="match status" value="1"/>
</dbReference>
<dbReference type="InterPro" id="IPR018980">
    <property type="entry name" value="FERM_PH-like_C"/>
</dbReference>
<dbReference type="SUPFAM" id="SSF52799">
    <property type="entry name" value="(Phosphotyrosine protein) phosphatases II"/>
    <property type="match status" value="1"/>
</dbReference>
<feature type="compositionally biased region" description="Polar residues" evidence="8">
    <location>
        <begin position="575"/>
        <end position="592"/>
    </location>
</feature>
<dbReference type="Pfam" id="PF00102">
    <property type="entry name" value="Y_phosphatase"/>
    <property type="match status" value="1"/>
</dbReference>
<dbReference type="Proteomes" id="UP000054232">
    <property type="component" value="Unassembled WGS sequence"/>
</dbReference>
<comment type="subcellular location">
    <subcellularLocation>
        <location evidence="1">Cytoplasm</location>
        <location evidence="1">Cytoskeleton</location>
    </subcellularLocation>
</comment>
<name>A0A093KPW0_EURHL</name>
<dbReference type="SMART" id="SM00404">
    <property type="entry name" value="PTPc_motif"/>
    <property type="match status" value="1"/>
</dbReference>
<protein>
    <recommendedName>
        <fullName evidence="3">protein-tyrosine-phosphatase</fullName>
        <ecNumber evidence="3">3.1.3.48</ecNumber>
    </recommendedName>
</protein>
<dbReference type="PANTHER" id="PTHR45706">
    <property type="entry name" value="TYROSINE-PROTEIN PHOSPHATASE"/>
    <property type="match status" value="1"/>
</dbReference>
<dbReference type="SMART" id="SM00194">
    <property type="entry name" value="PTPc"/>
    <property type="match status" value="1"/>
</dbReference>
<dbReference type="FunFam" id="3.90.190.10:FF:000030">
    <property type="entry name" value="Tyrosine-protein phosphatase non-receptor type"/>
    <property type="match status" value="1"/>
</dbReference>
<feature type="non-terminal residue" evidence="12">
    <location>
        <position position="1"/>
    </location>
</feature>
<dbReference type="InterPro" id="IPR000387">
    <property type="entry name" value="Tyr_Pase_dom"/>
</dbReference>
<feature type="domain" description="Tyrosine specific protein phosphatases" evidence="10">
    <location>
        <begin position="876"/>
        <end position="957"/>
    </location>
</feature>
<sequence length="973" mass="110038">ILSLQDNHGNDIHLGIFFMGIFIKNRVGRTTVIYRWNDIGNIAHNKSSIVLELINKEENVLFHTDDLENAKYISRLFAARHKFYKQNKICTEQSSSPPPIRRRPTWSRSSLPRQHPFILPPMHVQCGEHYTETHNSQDSIFHGNEETFYCRSQTSLDRCPMDFSYLNGNGPNGSVCSAHSMNSLNRSQNFIQASPMSSNLSIPGSDIMRADYIPSHRHSAIIVPSYRPTPDYETVMRQMKRGVIQMDSQSQSLRNLNIGNTHAYNQPEDLVYSQPEIRERHPYTITYGPQGSSYNKPVAPSDQINPNNAAQNKAAASAISHTVSTPELANMQLQSSQSYNTAHMLKNYLFRPPPPYPRPRPATSTPDLASHRHKYVSGSSPDLVTRKVQLSVKTFQEDSSPVVRQSLQEVSEPLMAVKHHAAVNKRHSLEVISNMVRGIEAMALKTLNAPLPRRNTLREQVQPEESVQMGHEVQQVPHYHHKKTFSDATMLIHSSESEEEEEAPDSVSRITALHENMEYSAQLQAALARIPNKPPPEYPGPRKSVSNGALRQDHVSVSVAVARAKAMRPGPSKAMSVSRTDQTAINGSSLGPSISEPDLTSVKERVKKEPVKERPVSEMFSIEDSIIEREIMMRNLEKQKMAGLEAQKRPLMLAALNGLSVARVPVPEDSQDEVAKVPMDERCKILKRKLEEGMVFTEYEQIPKKKADGIFTTAALPENTERNRIREVVPYEENRVELVPTKENNTGYINASHVKVTVGGEEWHYIATQGPLPHTCHDFWQMVWEQGVNVIAMVTAEEEGGRSKSHRYWPKLGSKHSSATYGKFKVTTKFRTDSGCYATTGLKVKHLLSGQERTVWHLQYTDWPDHGCPEEVQGFLSYLEEIQSVRRHTNSVLDCRKTCNPPIVVHCSAGVGRTGVVILTELMIGCLEHNEKVDVPVMLRHLREQRMFMIQTIAQYKFVYQVLIQFLQNSRLI</sequence>
<dbReference type="SUPFAM" id="SSF50729">
    <property type="entry name" value="PH domain-like"/>
    <property type="match status" value="1"/>
</dbReference>
<dbReference type="InterPro" id="IPR014392">
    <property type="entry name" value="PTP_non-rcpt_14/21"/>
</dbReference>
<evidence type="ECO:0000256" key="5">
    <source>
        <dbReference type="ARBA" id="ARBA00022912"/>
    </source>
</evidence>
<accession>A0A093KPW0</accession>
<dbReference type="PROSITE" id="PS00383">
    <property type="entry name" value="TYR_PHOSPHATASE_1"/>
    <property type="match status" value="1"/>
</dbReference>
<feature type="active site" description="Phosphocysteine intermediate" evidence="7">
    <location>
        <position position="907"/>
    </location>
</feature>
<evidence type="ECO:0000256" key="7">
    <source>
        <dbReference type="PIRSR" id="PIRSR000934-1"/>
    </source>
</evidence>
<keyword evidence="12" id="KW-0675">Receptor</keyword>
<dbReference type="SMART" id="SM01196">
    <property type="entry name" value="FERM_C"/>
    <property type="match status" value="1"/>
</dbReference>
<dbReference type="InterPro" id="IPR016130">
    <property type="entry name" value="Tyr_Pase_AS"/>
</dbReference>
<reference evidence="12 13" key="1">
    <citation type="submission" date="2014-04" db="EMBL/GenBank/DDBJ databases">
        <title>Genome evolution of avian class.</title>
        <authorList>
            <person name="Zhang G."/>
            <person name="Li C."/>
        </authorList>
    </citation>
    <scope>NUCLEOTIDE SEQUENCE [LARGE SCALE GENOMIC DNA]</scope>
    <source>
        <strain evidence="12">BGI_N326</strain>
    </source>
</reference>
<dbReference type="PROSITE" id="PS50055">
    <property type="entry name" value="TYR_PHOSPHATASE_PTP"/>
    <property type="match status" value="1"/>
</dbReference>
<keyword evidence="6" id="KW-0206">Cytoskeleton</keyword>
<dbReference type="Pfam" id="PF09380">
    <property type="entry name" value="FERM_C"/>
    <property type="match status" value="1"/>
</dbReference>
<evidence type="ECO:0000256" key="6">
    <source>
        <dbReference type="ARBA" id="ARBA00023212"/>
    </source>
</evidence>
<feature type="domain" description="FERM" evidence="11">
    <location>
        <begin position="1"/>
        <end position="88"/>
    </location>
</feature>
<dbReference type="InterPro" id="IPR000242">
    <property type="entry name" value="PTP_cat"/>
</dbReference>
<dbReference type="GO" id="GO:0001946">
    <property type="term" value="P:lymphangiogenesis"/>
    <property type="evidence" value="ECO:0007669"/>
    <property type="project" value="TreeGrafter"/>
</dbReference>
<dbReference type="EC" id="3.1.3.48" evidence="3"/>
<evidence type="ECO:0000256" key="3">
    <source>
        <dbReference type="ARBA" id="ARBA00013064"/>
    </source>
</evidence>
<proteinExistence type="inferred from homology"/>
<keyword evidence="5" id="KW-0378">Hydrolase</keyword>
<evidence type="ECO:0000259" key="10">
    <source>
        <dbReference type="PROSITE" id="PS50056"/>
    </source>
</evidence>
<dbReference type="PROSITE" id="PS50057">
    <property type="entry name" value="FERM_3"/>
    <property type="match status" value="1"/>
</dbReference>
<dbReference type="CDD" id="cd14599">
    <property type="entry name" value="PTPc-N14"/>
    <property type="match status" value="1"/>
</dbReference>
<dbReference type="InterPro" id="IPR000299">
    <property type="entry name" value="FERM_domain"/>
</dbReference>
<keyword evidence="5" id="KW-0904">Protein phosphatase</keyword>
<evidence type="ECO:0000313" key="13">
    <source>
        <dbReference type="Proteomes" id="UP000054232"/>
    </source>
</evidence>
<dbReference type="InterPro" id="IPR029021">
    <property type="entry name" value="Prot-tyrosine_phosphatase-like"/>
</dbReference>
<dbReference type="GO" id="GO:0005856">
    <property type="term" value="C:cytoskeleton"/>
    <property type="evidence" value="ECO:0007669"/>
    <property type="project" value="UniProtKB-SubCell"/>
</dbReference>
<dbReference type="InterPro" id="IPR011993">
    <property type="entry name" value="PH-like_dom_sf"/>
</dbReference>
<feature type="non-terminal residue" evidence="12">
    <location>
        <position position="973"/>
    </location>
</feature>
<feature type="region of interest" description="Disordered" evidence="8">
    <location>
        <begin position="566"/>
        <end position="597"/>
    </location>
</feature>
<keyword evidence="4" id="KW-0963">Cytoplasm</keyword>